<accession>A0A433WBU8</accession>
<dbReference type="EC" id="5.3.2.-" evidence="3"/>
<comment type="similarity">
    <text evidence="1 3">Belongs to the 4-oxalocrotonate tautomerase family.</text>
</comment>
<dbReference type="NCBIfam" id="TIGR00013">
    <property type="entry name" value="taut"/>
    <property type="match status" value="1"/>
</dbReference>
<gene>
    <name evidence="4" type="ORF">ECE50_008180</name>
</gene>
<dbReference type="GO" id="GO:0016853">
    <property type="term" value="F:isomerase activity"/>
    <property type="evidence" value="ECO:0007669"/>
    <property type="project" value="UniProtKB-UniRule"/>
</dbReference>
<organism evidence="4 5">
    <name type="scientific">Chitinophaga solisilvae</name>
    <dbReference type="NCBI Taxonomy" id="1233460"/>
    <lineage>
        <taxon>Bacteria</taxon>
        <taxon>Pseudomonadati</taxon>
        <taxon>Bacteroidota</taxon>
        <taxon>Chitinophagia</taxon>
        <taxon>Chitinophagales</taxon>
        <taxon>Chitinophagaceae</taxon>
        <taxon>Chitinophaga</taxon>
    </lineage>
</organism>
<dbReference type="OrthoDB" id="9799841at2"/>
<dbReference type="PANTHER" id="PTHR35530">
    <property type="entry name" value="TAUTOMERASE-RELATED"/>
    <property type="match status" value="1"/>
</dbReference>
<dbReference type="AlphaFoldDB" id="A0A433WBU8"/>
<reference evidence="4" key="1">
    <citation type="submission" date="2020-05" db="EMBL/GenBank/DDBJ databases">
        <title>Chitinophaga laudate sp. nov., isolated from a tropical peat swamp.</title>
        <authorList>
            <person name="Goh C.B.S."/>
            <person name="Lee M.S."/>
            <person name="Parimannan S."/>
            <person name="Pasbakhsh P."/>
            <person name="Yule C.M."/>
            <person name="Rajandas H."/>
            <person name="Loke S."/>
            <person name="Croft L."/>
            <person name="Tan J.B.L."/>
        </authorList>
    </citation>
    <scope>NUCLEOTIDE SEQUENCE</scope>
    <source>
        <strain evidence="4">Mgbs1</strain>
    </source>
</reference>
<evidence type="ECO:0000313" key="4">
    <source>
        <dbReference type="EMBL" id="NSL86804.1"/>
    </source>
</evidence>
<dbReference type="EMBL" id="RIAR02000001">
    <property type="protein sequence ID" value="NSL86804.1"/>
    <property type="molecule type" value="Genomic_DNA"/>
</dbReference>
<keyword evidence="2 3" id="KW-0413">Isomerase</keyword>
<evidence type="ECO:0000256" key="1">
    <source>
        <dbReference type="ARBA" id="ARBA00006723"/>
    </source>
</evidence>
<protein>
    <recommendedName>
        <fullName evidence="3">Tautomerase</fullName>
        <ecNumber evidence="3">5.3.2.-</ecNumber>
    </recommendedName>
</protein>
<dbReference type="Gene3D" id="3.30.429.10">
    <property type="entry name" value="Macrophage Migration Inhibitory Factor"/>
    <property type="match status" value="1"/>
</dbReference>
<dbReference type="SUPFAM" id="SSF55331">
    <property type="entry name" value="Tautomerase/MIF"/>
    <property type="match status" value="1"/>
</dbReference>
<keyword evidence="5" id="KW-1185">Reference proteome</keyword>
<evidence type="ECO:0000256" key="3">
    <source>
        <dbReference type="RuleBase" id="RU362032"/>
    </source>
</evidence>
<evidence type="ECO:0000256" key="2">
    <source>
        <dbReference type="ARBA" id="ARBA00023235"/>
    </source>
</evidence>
<dbReference type="Pfam" id="PF01361">
    <property type="entry name" value="Tautomerase"/>
    <property type="match status" value="1"/>
</dbReference>
<dbReference type="InterPro" id="IPR014347">
    <property type="entry name" value="Tautomerase/MIF_sf"/>
</dbReference>
<dbReference type="PANTHER" id="PTHR35530:SF1">
    <property type="entry name" value="2-HYDROXYMUCONATE TAUTOMERASE"/>
    <property type="match status" value="1"/>
</dbReference>
<name>A0A433WBU8_9BACT</name>
<comment type="caution">
    <text evidence="4">The sequence shown here is derived from an EMBL/GenBank/DDBJ whole genome shotgun (WGS) entry which is preliminary data.</text>
</comment>
<dbReference type="Proteomes" id="UP000281028">
    <property type="component" value="Unassembled WGS sequence"/>
</dbReference>
<evidence type="ECO:0000313" key="5">
    <source>
        <dbReference type="Proteomes" id="UP000281028"/>
    </source>
</evidence>
<proteinExistence type="inferred from homology"/>
<sequence>MPFVNIHITRDGVSKEQKQQLISGVTRLLEEVLQKSPALTHIIITETDTDNWGVGGEQVTEMRKRK</sequence>
<dbReference type="InterPro" id="IPR018191">
    <property type="entry name" value="4-OT"/>
</dbReference>
<dbReference type="InterPro" id="IPR004370">
    <property type="entry name" value="4-OT-like_dom"/>
</dbReference>